<keyword evidence="6 7" id="KW-0456">Lyase</keyword>
<comment type="catalytic activity">
    <reaction evidence="1 7">
        <text>3-dehydroquinate = 3-dehydroshikimate + H2O</text>
        <dbReference type="Rhea" id="RHEA:21096"/>
        <dbReference type="ChEBI" id="CHEBI:15377"/>
        <dbReference type="ChEBI" id="CHEBI:16630"/>
        <dbReference type="ChEBI" id="CHEBI:32364"/>
        <dbReference type="EC" id="4.2.1.10"/>
    </reaction>
</comment>
<dbReference type="NCBIfam" id="TIGR01088">
    <property type="entry name" value="aroQ"/>
    <property type="match status" value="1"/>
</dbReference>
<dbReference type="PANTHER" id="PTHR21272:SF3">
    <property type="entry name" value="CATABOLIC 3-DEHYDROQUINASE"/>
    <property type="match status" value="1"/>
</dbReference>
<keyword evidence="12" id="KW-1185">Reference proteome</keyword>
<feature type="active site" description="Proton donor" evidence="7 8">
    <location>
        <position position="100"/>
    </location>
</feature>
<keyword evidence="7" id="KW-0057">Aromatic amino acid biosynthesis</keyword>
<dbReference type="InterPro" id="IPR018509">
    <property type="entry name" value="DHquinase_II_CS"/>
</dbReference>
<comment type="pathway">
    <text evidence="2 7">Metabolic intermediate biosynthesis; chorismate biosynthesis; chorismate from D-erythrose 4-phosphate and phosphoenolpyruvate: step 3/7.</text>
</comment>
<feature type="binding site" evidence="7 9">
    <location>
        <position position="74"/>
    </location>
    <ligand>
        <name>substrate</name>
    </ligand>
</feature>
<evidence type="ECO:0000256" key="6">
    <source>
        <dbReference type="ARBA" id="ARBA00023239"/>
    </source>
</evidence>
<dbReference type="EMBL" id="WUUL01000011">
    <property type="protein sequence ID" value="MXQ55109.1"/>
    <property type="molecule type" value="Genomic_DNA"/>
</dbReference>
<feature type="binding site" evidence="7 9">
    <location>
        <begin position="101"/>
        <end position="102"/>
    </location>
    <ligand>
        <name>substrate</name>
    </ligand>
</feature>
<dbReference type="InterPro" id="IPR036441">
    <property type="entry name" value="DHquinase_II_sf"/>
</dbReference>
<comment type="caution">
    <text evidence="11">The sequence shown here is derived from an EMBL/GenBank/DDBJ whole genome shotgun (WGS) entry which is preliminary data.</text>
</comment>
<evidence type="ECO:0000256" key="9">
    <source>
        <dbReference type="PIRSR" id="PIRSR001399-2"/>
    </source>
</evidence>
<dbReference type="Gene3D" id="3.40.50.9100">
    <property type="entry name" value="Dehydroquinase, class II"/>
    <property type="match status" value="1"/>
</dbReference>
<dbReference type="GO" id="GO:0003855">
    <property type="term" value="F:3-dehydroquinate dehydratase activity"/>
    <property type="evidence" value="ECO:0007669"/>
    <property type="project" value="UniProtKB-UniRule"/>
</dbReference>
<evidence type="ECO:0000313" key="12">
    <source>
        <dbReference type="Proteomes" id="UP000430692"/>
    </source>
</evidence>
<evidence type="ECO:0000256" key="2">
    <source>
        <dbReference type="ARBA" id="ARBA00004902"/>
    </source>
</evidence>
<comment type="function">
    <text evidence="7">Catalyzes a trans-dehydration via an enolate intermediate.</text>
</comment>
<proteinExistence type="inferred from homology"/>
<dbReference type="Proteomes" id="UP000430692">
    <property type="component" value="Unassembled WGS sequence"/>
</dbReference>
<dbReference type="EC" id="4.2.1.10" evidence="5 7"/>
<dbReference type="GO" id="GO:0008652">
    <property type="term" value="P:amino acid biosynthetic process"/>
    <property type="evidence" value="ECO:0007669"/>
    <property type="project" value="UniProtKB-KW"/>
</dbReference>
<comment type="subunit">
    <text evidence="4 7">Homododecamer.</text>
</comment>
<gene>
    <name evidence="7 11" type="primary">aroQ</name>
    <name evidence="11" type="ORF">GSM42_15585</name>
</gene>
<evidence type="ECO:0000256" key="8">
    <source>
        <dbReference type="PIRSR" id="PIRSR001399-1"/>
    </source>
</evidence>
<feature type="binding site" evidence="7 9">
    <location>
        <position position="80"/>
    </location>
    <ligand>
        <name>substrate</name>
    </ligand>
</feature>
<organism evidence="11 12">
    <name type="scientific">Shimazuella alba</name>
    <dbReference type="NCBI Taxonomy" id="2690964"/>
    <lineage>
        <taxon>Bacteria</taxon>
        <taxon>Bacillati</taxon>
        <taxon>Bacillota</taxon>
        <taxon>Bacilli</taxon>
        <taxon>Bacillales</taxon>
        <taxon>Thermoactinomycetaceae</taxon>
        <taxon>Shimazuella</taxon>
    </lineage>
</organism>
<dbReference type="NCBIfam" id="NF003806">
    <property type="entry name" value="PRK05395.1-3"/>
    <property type="match status" value="1"/>
</dbReference>
<evidence type="ECO:0000256" key="5">
    <source>
        <dbReference type="ARBA" id="ARBA00012060"/>
    </source>
</evidence>
<evidence type="ECO:0000313" key="11">
    <source>
        <dbReference type="EMBL" id="MXQ55109.1"/>
    </source>
</evidence>
<dbReference type="GO" id="GO:0019631">
    <property type="term" value="P:quinate catabolic process"/>
    <property type="evidence" value="ECO:0007669"/>
    <property type="project" value="TreeGrafter"/>
</dbReference>
<keyword evidence="7" id="KW-0028">Amino-acid biosynthesis</keyword>
<dbReference type="InterPro" id="IPR001874">
    <property type="entry name" value="DHquinase_II"/>
</dbReference>
<dbReference type="PANTHER" id="PTHR21272">
    <property type="entry name" value="CATABOLIC 3-DEHYDROQUINASE"/>
    <property type="match status" value="1"/>
</dbReference>
<sequence length="146" mass="16269">MARILVLHGPNLNTLGIREPDHYGSETLADVNQRLVEKGQKWGCQVDTFQSNIEGELINQIHSSMDKYDAIIMNPGAYTHYSYAIFDAIQAITVPVIEVHISNIHTRETFRHSSVIAPACKGQIVGFGTKSYDLALMAVREWIEGA</sequence>
<dbReference type="UniPathway" id="UPA00053">
    <property type="reaction ID" value="UER00086"/>
</dbReference>
<comment type="similarity">
    <text evidence="3 7">Belongs to the type-II 3-dehydroquinase family.</text>
</comment>
<dbReference type="NCBIfam" id="NF003805">
    <property type="entry name" value="PRK05395.1-2"/>
    <property type="match status" value="1"/>
</dbReference>
<reference evidence="11 12" key="1">
    <citation type="submission" date="2019-12" db="EMBL/GenBank/DDBJ databases">
        <title>Whole-genome analyses of novel actinobacteria.</title>
        <authorList>
            <person name="Sahin N."/>
            <person name="Saygin H."/>
        </authorList>
    </citation>
    <scope>NUCLEOTIDE SEQUENCE [LARGE SCALE GENOMIC DNA]</scope>
    <source>
        <strain evidence="11 12">KC615</strain>
    </source>
</reference>
<feature type="active site" description="Proton acceptor" evidence="7 8">
    <location>
        <position position="23"/>
    </location>
</feature>
<evidence type="ECO:0000256" key="1">
    <source>
        <dbReference type="ARBA" id="ARBA00001864"/>
    </source>
</evidence>
<dbReference type="HAMAP" id="MF_00169">
    <property type="entry name" value="AroQ"/>
    <property type="match status" value="1"/>
</dbReference>
<evidence type="ECO:0000256" key="3">
    <source>
        <dbReference type="ARBA" id="ARBA00011037"/>
    </source>
</evidence>
<dbReference type="PROSITE" id="PS01029">
    <property type="entry name" value="DEHYDROQUINASE_II"/>
    <property type="match status" value="1"/>
</dbReference>
<feature type="site" description="Transition state stabilizer" evidence="7 10">
    <location>
        <position position="18"/>
    </location>
</feature>
<dbReference type="Pfam" id="PF01220">
    <property type="entry name" value="DHquinase_II"/>
    <property type="match status" value="1"/>
</dbReference>
<evidence type="ECO:0000256" key="10">
    <source>
        <dbReference type="PIRSR" id="PIRSR001399-3"/>
    </source>
</evidence>
<dbReference type="SUPFAM" id="SSF52304">
    <property type="entry name" value="Type II 3-dehydroquinate dehydratase"/>
    <property type="match status" value="1"/>
</dbReference>
<feature type="binding site" evidence="7 9">
    <location>
        <position position="111"/>
    </location>
    <ligand>
        <name>substrate</name>
    </ligand>
</feature>
<dbReference type="CDD" id="cd00466">
    <property type="entry name" value="DHQase_II"/>
    <property type="match status" value="1"/>
</dbReference>
<evidence type="ECO:0000256" key="7">
    <source>
        <dbReference type="HAMAP-Rule" id="MF_00169"/>
    </source>
</evidence>
<feature type="binding site" evidence="7 9">
    <location>
        <position position="87"/>
    </location>
    <ligand>
        <name>substrate</name>
    </ligand>
</feature>
<dbReference type="PIRSF" id="PIRSF001399">
    <property type="entry name" value="DHquinase_II"/>
    <property type="match status" value="1"/>
</dbReference>
<dbReference type="GO" id="GO:0009423">
    <property type="term" value="P:chorismate biosynthetic process"/>
    <property type="evidence" value="ECO:0007669"/>
    <property type="project" value="UniProtKB-UniRule"/>
</dbReference>
<name>A0A6I4VTL9_9BACL</name>
<protein>
    <recommendedName>
        <fullName evidence="5 7">3-dehydroquinate dehydratase</fullName>
        <shortName evidence="7">3-dehydroquinase</shortName>
        <ecNumber evidence="5 7">4.2.1.10</ecNumber>
    </recommendedName>
    <alternativeName>
        <fullName evidence="7">Type II DHQase</fullName>
    </alternativeName>
</protein>
<accession>A0A6I4VTL9</accession>
<dbReference type="RefSeq" id="WP_160802454.1">
    <property type="nucleotide sequence ID" value="NZ_WUUL01000011.1"/>
</dbReference>
<evidence type="ECO:0000256" key="4">
    <source>
        <dbReference type="ARBA" id="ARBA00011193"/>
    </source>
</evidence>
<dbReference type="NCBIfam" id="NF003807">
    <property type="entry name" value="PRK05395.1-4"/>
    <property type="match status" value="1"/>
</dbReference>
<dbReference type="AlphaFoldDB" id="A0A6I4VTL9"/>
<dbReference type="GO" id="GO:0009073">
    <property type="term" value="P:aromatic amino acid family biosynthetic process"/>
    <property type="evidence" value="ECO:0007669"/>
    <property type="project" value="UniProtKB-KW"/>
</dbReference>